<dbReference type="Pfam" id="PF01627">
    <property type="entry name" value="Hpt"/>
    <property type="match status" value="1"/>
</dbReference>
<dbReference type="InterPro" id="IPR008207">
    <property type="entry name" value="Sig_transdc_His_kin_Hpt_dom"/>
</dbReference>
<sequence>MINWTRVNELKAEIGEDDFAEVAVLFLEEVEEVICRLKSAPKPDLFEQDMHFLKSSSLNLGFDQLSKLCGEGEREAAAGNYDAVPLAPVFQTYDASKQAFLSGD</sequence>
<feature type="domain" description="HPt" evidence="2">
    <location>
        <begin position="23"/>
        <end position="76"/>
    </location>
</feature>
<protein>
    <submittedName>
        <fullName evidence="3">Hpt domain-containing protein</fullName>
    </submittedName>
</protein>
<dbReference type="STRING" id="1173584.SAMN05444851_0307"/>
<dbReference type="AlphaFoldDB" id="A0A1I0MU10"/>
<dbReference type="SUPFAM" id="SSF47226">
    <property type="entry name" value="Histidine-containing phosphotransfer domain, HPT domain"/>
    <property type="match status" value="1"/>
</dbReference>
<evidence type="ECO:0000256" key="1">
    <source>
        <dbReference type="ARBA" id="ARBA00023012"/>
    </source>
</evidence>
<accession>A0A1I0MU10</accession>
<dbReference type="GO" id="GO:0000160">
    <property type="term" value="P:phosphorelay signal transduction system"/>
    <property type="evidence" value="ECO:0007669"/>
    <property type="project" value="UniProtKB-KW"/>
</dbReference>
<keyword evidence="4" id="KW-1185">Reference proteome</keyword>
<gene>
    <name evidence="3" type="ORF">SAMN05444851_0307</name>
</gene>
<keyword evidence="1" id="KW-0902">Two-component regulatory system</keyword>
<evidence type="ECO:0000313" key="4">
    <source>
        <dbReference type="Proteomes" id="UP000199650"/>
    </source>
</evidence>
<dbReference type="Gene3D" id="1.20.120.160">
    <property type="entry name" value="HPT domain"/>
    <property type="match status" value="1"/>
</dbReference>
<dbReference type="Proteomes" id="UP000199650">
    <property type="component" value="Unassembled WGS sequence"/>
</dbReference>
<dbReference type="RefSeq" id="WP_091427669.1">
    <property type="nucleotide sequence ID" value="NZ_FOJB01000001.1"/>
</dbReference>
<evidence type="ECO:0000313" key="3">
    <source>
        <dbReference type="EMBL" id="SEV91780.1"/>
    </source>
</evidence>
<dbReference type="GO" id="GO:0004672">
    <property type="term" value="F:protein kinase activity"/>
    <property type="evidence" value="ECO:0007669"/>
    <property type="project" value="UniProtKB-ARBA"/>
</dbReference>
<dbReference type="OrthoDB" id="7867809at2"/>
<proteinExistence type="predicted"/>
<name>A0A1I0MU10_9RHOB</name>
<dbReference type="InterPro" id="IPR036641">
    <property type="entry name" value="HPT_dom_sf"/>
</dbReference>
<organism evidence="3 4">
    <name type="scientific">Aliiroseovarius sediminilitoris</name>
    <dbReference type="NCBI Taxonomy" id="1173584"/>
    <lineage>
        <taxon>Bacteria</taxon>
        <taxon>Pseudomonadati</taxon>
        <taxon>Pseudomonadota</taxon>
        <taxon>Alphaproteobacteria</taxon>
        <taxon>Rhodobacterales</taxon>
        <taxon>Paracoccaceae</taxon>
        <taxon>Aliiroseovarius</taxon>
    </lineage>
</organism>
<reference evidence="3 4" key="1">
    <citation type="submission" date="2016-10" db="EMBL/GenBank/DDBJ databases">
        <authorList>
            <person name="de Groot N.N."/>
        </authorList>
    </citation>
    <scope>NUCLEOTIDE SEQUENCE [LARGE SCALE GENOMIC DNA]</scope>
    <source>
        <strain evidence="3 4">DSM 29439</strain>
    </source>
</reference>
<evidence type="ECO:0000259" key="2">
    <source>
        <dbReference type="Pfam" id="PF01627"/>
    </source>
</evidence>
<dbReference type="EMBL" id="FOJB01000001">
    <property type="protein sequence ID" value="SEV91780.1"/>
    <property type="molecule type" value="Genomic_DNA"/>
</dbReference>